<keyword evidence="4" id="KW-1185">Reference proteome</keyword>
<dbReference type="InterPro" id="IPR006597">
    <property type="entry name" value="Sel1-like"/>
</dbReference>
<dbReference type="Gene3D" id="1.10.600.10">
    <property type="entry name" value="Farnesyl Diphosphate Synthase"/>
    <property type="match status" value="1"/>
</dbReference>
<accession>A0A835LRN5</accession>
<gene>
    <name evidence="3" type="ORF">IFM89_014675</name>
</gene>
<dbReference type="Proteomes" id="UP000631114">
    <property type="component" value="Unassembled WGS sequence"/>
</dbReference>
<comment type="cofactor">
    <cofactor evidence="1">
        <name>Mg(2+)</name>
        <dbReference type="ChEBI" id="CHEBI:18420"/>
    </cofactor>
</comment>
<dbReference type="PANTHER" id="PTHR31225">
    <property type="entry name" value="OS04G0344100 PROTEIN-RELATED"/>
    <property type="match status" value="1"/>
</dbReference>
<dbReference type="InterPro" id="IPR050148">
    <property type="entry name" value="Terpene_synthase-like"/>
</dbReference>
<organism evidence="3 4">
    <name type="scientific">Coptis chinensis</name>
    <dbReference type="NCBI Taxonomy" id="261450"/>
    <lineage>
        <taxon>Eukaryota</taxon>
        <taxon>Viridiplantae</taxon>
        <taxon>Streptophyta</taxon>
        <taxon>Embryophyta</taxon>
        <taxon>Tracheophyta</taxon>
        <taxon>Spermatophyta</taxon>
        <taxon>Magnoliopsida</taxon>
        <taxon>Ranunculales</taxon>
        <taxon>Ranunculaceae</taxon>
        <taxon>Coptidoideae</taxon>
        <taxon>Coptis</taxon>
    </lineage>
</organism>
<protein>
    <submittedName>
        <fullName evidence="3">Uncharacterized protein</fullName>
    </submittedName>
</protein>
<dbReference type="Gene3D" id="1.25.40.10">
    <property type="entry name" value="Tetratricopeptide repeat domain"/>
    <property type="match status" value="1"/>
</dbReference>
<keyword evidence="2" id="KW-0460">Magnesium</keyword>
<dbReference type="SMART" id="SM00671">
    <property type="entry name" value="SEL1"/>
    <property type="match status" value="1"/>
</dbReference>
<reference evidence="3 4" key="1">
    <citation type="submission" date="2020-10" db="EMBL/GenBank/DDBJ databases">
        <title>The Coptis chinensis genome and diversification of protoberbering-type alkaloids.</title>
        <authorList>
            <person name="Wang B."/>
            <person name="Shu S."/>
            <person name="Song C."/>
            <person name="Liu Y."/>
        </authorList>
    </citation>
    <scope>NUCLEOTIDE SEQUENCE [LARGE SCALE GENOMIC DNA]</scope>
    <source>
        <strain evidence="3">HL-2020</strain>
        <tissue evidence="3">Leaf</tissue>
    </source>
</reference>
<dbReference type="InterPro" id="IPR008949">
    <property type="entry name" value="Isoprenoid_synthase_dom_sf"/>
</dbReference>
<name>A0A835LRN5_9MAGN</name>
<evidence type="ECO:0000256" key="2">
    <source>
        <dbReference type="ARBA" id="ARBA00022842"/>
    </source>
</evidence>
<evidence type="ECO:0000313" key="4">
    <source>
        <dbReference type="Proteomes" id="UP000631114"/>
    </source>
</evidence>
<dbReference type="GO" id="GO:0010333">
    <property type="term" value="F:terpene synthase activity"/>
    <property type="evidence" value="ECO:0007669"/>
    <property type="project" value="InterPro"/>
</dbReference>
<comment type="caution">
    <text evidence="3">The sequence shown here is derived from an EMBL/GenBank/DDBJ whole genome shotgun (WGS) entry which is preliminary data.</text>
</comment>
<evidence type="ECO:0000256" key="1">
    <source>
        <dbReference type="ARBA" id="ARBA00001946"/>
    </source>
</evidence>
<dbReference type="PANTHER" id="PTHR31225:SF252">
    <property type="entry name" value="TERPENE SYNTHASE 12-RELATED"/>
    <property type="match status" value="1"/>
</dbReference>
<dbReference type="InterPro" id="IPR011990">
    <property type="entry name" value="TPR-like_helical_dom_sf"/>
</dbReference>
<dbReference type="EMBL" id="JADFTS010000006">
    <property type="protein sequence ID" value="KAF9600969.1"/>
    <property type="molecule type" value="Genomic_DNA"/>
</dbReference>
<dbReference type="OrthoDB" id="1690854at2759"/>
<dbReference type="SUPFAM" id="SSF81901">
    <property type="entry name" value="HCP-like"/>
    <property type="match status" value="1"/>
</dbReference>
<dbReference type="GO" id="GO:0016114">
    <property type="term" value="P:terpenoid biosynthetic process"/>
    <property type="evidence" value="ECO:0007669"/>
    <property type="project" value="InterPro"/>
</dbReference>
<dbReference type="SUPFAM" id="SSF48576">
    <property type="entry name" value="Terpenoid synthases"/>
    <property type="match status" value="1"/>
</dbReference>
<dbReference type="AlphaFoldDB" id="A0A835LRN5"/>
<sequence>MQRLEARWYTEVCMKEGDIDHDLLKFAILNFNMVQETHQNELKDMSRWWKDLGLGSHPKLSFARDRRTSRLYENMLPSPLQGWAYVILKEQGWDAIPYLKQSAKEYFEKAAENEEAGGHYNLGVLYLKGIGVKKDAKMACTYFIEAANGWSTKGIFPIGKNVPFRDRA</sequence>
<proteinExistence type="predicted"/>
<dbReference type="Pfam" id="PF08238">
    <property type="entry name" value="Sel1"/>
    <property type="match status" value="2"/>
</dbReference>
<evidence type="ECO:0000313" key="3">
    <source>
        <dbReference type="EMBL" id="KAF9600969.1"/>
    </source>
</evidence>